<evidence type="ECO:0000313" key="1">
    <source>
        <dbReference type="EMBL" id="VFJ91644.1"/>
    </source>
</evidence>
<dbReference type="GO" id="GO:0110001">
    <property type="term" value="C:toxin-antitoxin complex"/>
    <property type="evidence" value="ECO:0007669"/>
    <property type="project" value="InterPro"/>
</dbReference>
<dbReference type="AlphaFoldDB" id="A0A450UGI7"/>
<dbReference type="InterPro" id="IPR018669">
    <property type="entry name" value="Toxin_HigB"/>
</dbReference>
<name>A0A450UGI7_9GAMM</name>
<sequence length="100" mass="12332">MRVLGRDKLVKFWRRHVDVKSALQTWFHETEKAVWRTPEDIERRYRSADFLGDNRVIFNIRGNHYRLMVRVRYRNGIVVVEWVGTHAEYDKKNFRDRGRR</sequence>
<dbReference type="Pfam" id="PF09907">
    <property type="entry name" value="HigB_toxin"/>
    <property type="match status" value="1"/>
</dbReference>
<protein>
    <submittedName>
        <fullName evidence="1">mRNA interferase HigB</fullName>
    </submittedName>
</protein>
<proteinExistence type="predicted"/>
<organism evidence="1">
    <name type="scientific">Candidatus Kentrum sp. LFY</name>
    <dbReference type="NCBI Taxonomy" id="2126342"/>
    <lineage>
        <taxon>Bacteria</taxon>
        <taxon>Pseudomonadati</taxon>
        <taxon>Pseudomonadota</taxon>
        <taxon>Gammaproteobacteria</taxon>
        <taxon>Candidatus Kentrum</taxon>
    </lineage>
</organism>
<reference evidence="1" key="1">
    <citation type="submission" date="2019-02" db="EMBL/GenBank/DDBJ databases">
        <authorList>
            <person name="Gruber-Vodicka R. H."/>
            <person name="Seah K. B. B."/>
        </authorList>
    </citation>
    <scope>NUCLEOTIDE SEQUENCE</scope>
    <source>
        <strain evidence="1">BECK_M6</strain>
    </source>
</reference>
<dbReference type="GO" id="GO:0004519">
    <property type="term" value="F:endonuclease activity"/>
    <property type="evidence" value="ECO:0007669"/>
    <property type="project" value="InterPro"/>
</dbReference>
<dbReference type="EMBL" id="CAADFH010000017">
    <property type="protein sequence ID" value="VFJ91644.1"/>
    <property type="molecule type" value="Genomic_DNA"/>
</dbReference>
<dbReference type="GO" id="GO:0003723">
    <property type="term" value="F:RNA binding"/>
    <property type="evidence" value="ECO:0007669"/>
    <property type="project" value="InterPro"/>
</dbReference>
<accession>A0A450UGI7</accession>
<gene>
    <name evidence="1" type="ORF">BECKLFY1418A_GA0070994_101728</name>
</gene>